<feature type="compositionally biased region" description="Basic residues" evidence="1">
    <location>
        <begin position="404"/>
        <end position="413"/>
    </location>
</feature>
<feature type="region of interest" description="Disordered" evidence="1">
    <location>
        <begin position="294"/>
        <end position="422"/>
    </location>
</feature>
<dbReference type="Proteomes" id="UP001311232">
    <property type="component" value="Unassembled WGS sequence"/>
</dbReference>
<feature type="region of interest" description="Disordered" evidence="1">
    <location>
        <begin position="35"/>
        <end position="282"/>
    </location>
</feature>
<dbReference type="AlphaFoldDB" id="A0AAV9S0F0"/>
<name>A0AAV9S0F0_9TELE</name>
<evidence type="ECO:0000313" key="3">
    <source>
        <dbReference type="Proteomes" id="UP001311232"/>
    </source>
</evidence>
<protein>
    <submittedName>
        <fullName evidence="2">Uncharacterized protein</fullName>
    </submittedName>
</protein>
<accession>A0AAV9S0F0</accession>
<feature type="compositionally biased region" description="Polar residues" evidence="1">
    <location>
        <begin position="190"/>
        <end position="205"/>
    </location>
</feature>
<feature type="compositionally biased region" description="Basic and acidic residues" evidence="1">
    <location>
        <begin position="150"/>
        <end position="170"/>
    </location>
</feature>
<reference evidence="2 3" key="1">
    <citation type="submission" date="2021-06" db="EMBL/GenBank/DDBJ databases">
        <authorList>
            <person name="Palmer J.M."/>
        </authorList>
    </citation>
    <scope>NUCLEOTIDE SEQUENCE [LARGE SCALE GENOMIC DNA]</scope>
    <source>
        <strain evidence="2 3">MEX-2019</strain>
        <tissue evidence="2">Muscle</tissue>
    </source>
</reference>
<evidence type="ECO:0000256" key="1">
    <source>
        <dbReference type="SAM" id="MobiDB-lite"/>
    </source>
</evidence>
<gene>
    <name evidence="2" type="ORF">CRENBAI_018660</name>
</gene>
<proteinExistence type="predicted"/>
<keyword evidence="3" id="KW-1185">Reference proteome</keyword>
<organism evidence="2 3">
    <name type="scientific">Crenichthys baileyi</name>
    <name type="common">White River springfish</name>
    <dbReference type="NCBI Taxonomy" id="28760"/>
    <lineage>
        <taxon>Eukaryota</taxon>
        <taxon>Metazoa</taxon>
        <taxon>Chordata</taxon>
        <taxon>Craniata</taxon>
        <taxon>Vertebrata</taxon>
        <taxon>Euteleostomi</taxon>
        <taxon>Actinopterygii</taxon>
        <taxon>Neopterygii</taxon>
        <taxon>Teleostei</taxon>
        <taxon>Neoteleostei</taxon>
        <taxon>Acanthomorphata</taxon>
        <taxon>Ovalentaria</taxon>
        <taxon>Atherinomorphae</taxon>
        <taxon>Cyprinodontiformes</taxon>
        <taxon>Goodeidae</taxon>
        <taxon>Crenichthys</taxon>
    </lineage>
</organism>
<sequence length="422" mass="46464">MGEEVEVVEEYKYLGVHLHKRLKWRCNWSCSDEPTGPAGGRLHWSRSSHGPRDPGTTSLPKKRPDRMWSRCRYPRGATSPGPVWWFSSFRGGDRQTQHQPRQVPALPETGPDRDPSPQQPSSPSGEGAMYKRGVNLVHSMKQSQPPNETPQHESPHRVTPDQDTDIEHMPRIPSPQAHNPTDELHPQKANVDTPTQRQLHTTTARQGPHAMPPQPLPTGATEQTPLSTVLPMEPPTPHQDGTNSPGKRSLASGKHPGHHSRRNHTNTPHYCNDSPGRNINQFSSTITTHPIQMPVTPHPKRGYNQTPPPHMLQPLHATLQPASPIHPPDTTVSGAAPPPSPPNHPANTSCPSLLVDEIETCASWVTGPGRPTAPGCEQPASHPSAGTRHAPPLHQPDRSPARSQSHRRKHQRKATTDCPPHT</sequence>
<dbReference type="EMBL" id="JAHHUM010001154">
    <property type="protein sequence ID" value="KAK5614707.1"/>
    <property type="molecule type" value="Genomic_DNA"/>
</dbReference>
<comment type="caution">
    <text evidence="2">The sequence shown here is derived from an EMBL/GenBank/DDBJ whole genome shotgun (WGS) entry which is preliminary data.</text>
</comment>
<evidence type="ECO:0000313" key="2">
    <source>
        <dbReference type="EMBL" id="KAK5614707.1"/>
    </source>
</evidence>
<feature type="compositionally biased region" description="Polar residues" evidence="1">
    <location>
        <begin position="265"/>
        <end position="282"/>
    </location>
</feature>
<feature type="compositionally biased region" description="Basic residues" evidence="1">
    <location>
        <begin position="255"/>
        <end position="264"/>
    </location>
</feature>